<dbReference type="InterPro" id="IPR011765">
    <property type="entry name" value="Pept_M16_N"/>
</dbReference>
<evidence type="ECO:0000313" key="4">
    <source>
        <dbReference type="Proteomes" id="UP000886824"/>
    </source>
</evidence>
<dbReference type="InterPro" id="IPR011249">
    <property type="entry name" value="Metalloenz_LuxS/M16"/>
</dbReference>
<dbReference type="Pfam" id="PF00675">
    <property type="entry name" value="Peptidase_M16"/>
    <property type="match status" value="1"/>
</dbReference>
<dbReference type="PANTHER" id="PTHR11851:SF134">
    <property type="entry name" value="ZINC-DEPENDENT PROTEASE"/>
    <property type="match status" value="1"/>
</dbReference>
<feature type="domain" description="Peptidase M16 C-terminal" evidence="2">
    <location>
        <begin position="180"/>
        <end position="357"/>
    </location>
</feature>
<dbReference type="Proteomes" id="UP000886824">
    <property type="component" value="Unassembled WGS sequence"/>
</dbReference>
<evidence type="ECO:0000259" key="1">
    <source>
        <dbReference type="Pfam" id="PF00675"/>
    </source>
</evidence>
<gene>
    <name evidence="3" type="ORF">H9826_06470</name>
</gene>
<dbReference type="EMBL" id="DXCX01000067">
    <property type="protein sequence ID" value="HIY73600.1"/>
    <property type="molecule type" value="Genomic_DNA"/>
</dbReference>
<comment type="caution">
    <text evidence="3">The sequence shown here is derived from an EMBL/GenBank/DDBJ whole genome shotgun (WGS) entry which is preliminary data.</text>
</comment>
<dbReference type="Pfam" id="PF05193">
    <property type="entry name" value="Peptidase_M16_C"/>
    <property type="match status" value="1"/>
</dbReference>
<dbReference type="NCBIfam" id="NF047421">
    <property type="entry name" value="YfmH_fam"/>
    <property type="match status" value="1"/>
</dbReference>
<accession>A0A9D1Z5H4</accession>
<reference evidence="3" key="1">
    <citation type="journal article" date="2021" name="PeerJ">
        <title>Extensive microbial diversity within the chicken gut microbiome revealed by metagenomics and culture.</title>
        <authorList>
            <person name="Gilroy R."/>
            <person name="Ravi A."/>
            <person name="Getino M."/>
            <person name="Pursley I."/>
            <person name="Horton D.L."/>
            <person name="Alikhan N.F."/>
            <person name="Baker D."/>
            <person name="Gharbi K."/>
            <person name="Hall N."/>
            <person name="Watson M."/>
            <person name="Adriaenssens E.M."/>
            <person name="Foster-Nyarko E."/>
            <person name="Jarju S."/>
            <person name="Secka A."/>
            <person name="Antonio M."/>
            <person name="Oren A."/>
            <person name="Chaudhuri R.R."/>
            <person name="La Ragione R."/>
            <person name="Hildebrand F."/>
            <person name="Pallen M.J."/>
        </authorList>
    </citation>
    <scope>NUCLEOTIDE SEQUENCE</scope>
    <source>
        <strain evidence="3">CHK33-7979</strain>
    </source>
</reference>
<evidence type="ECO:0000259" key="2">
    <source>
        <dbReference type="Pfam" id="PF05193"/>
    </source>
</evidence>
<proteinExistence type="predicted"/>
<dbReference type="Gene3D" id="3.30.830.10">
    <property type="entry name" value="Metalloenzyme, LuxS/M16 peptidase-like"/>
    <property type="match status" value="2"/>
</dbReference>
<dbReference type="GO" id="GO:0046872">
    <property type="term" value="F:metal ion binding"/>
    <property type="evidence" value="ECO:0007669"/>
    <property type="project" value="InterPro"/>
</dbReference>
<protein>
    <submittedName>
        <fullName evidence="3">Insulinase family protein</fullName>
    </submittedName>
</protein>
<dbReference type="PANTHER" id="PTHR11851">
    <property type="entry name" value="METALLOPROTEASE"/>
    <property type="match status" value="1"/>
</dbReference>
<dbReference type="InterPro" id="IPR007863">
    <property type="entry name" value="Peptidase_M16_C"/>
</dbReference>
<dbReference type="AlphaFoldDB" id="A0A9D1Z5H4"/>
<reference evidence="3" key="2">
    <citation type="submission" date="2021-04" db="EMBL/GenBank/DDBJ databases">
        <authorList>
            <person name="Gilroy R."/>
        </authorList>
    </citation>
    <scope>NUCLEOTIDE SEQUENCE</scope>
    <source>
        <strain evidence="3">CHK33-7979</strain>
    </source>
</reference>
<dbReference type="InterPro" id="IPR050361">
    <property type="entry name" value="MPP/UQCRC_Complex"/>
</dbReference>
<evidence type="ECO:0000313" key="3">
    <source>
        <dbReference type="EMBL" id="HIY73600.1"/>
    </source>
</evidence>
<name>A0A9D1Z5H4_9FIRM</name>
<feature type="domain" description="Peptidase M16 N-terminal" evidence="1">
    <location>
        <begin position="60"/>
        <end position="173"/>
    </location>
</feature>
<sequence>METKEYTRIGEKLWHTRLENGLHIYVDVKPDFSKSFAFFATNYGGMDMRFQLNDAWHDTPAGVAHFLEHKMFDTKDGNALQDLAANGASPNAFTSTDITGYYFESTEKFEENLKILLSFVSVPWFTPESVDKEQGIIGQEIRMVEDDPQNQVFYGMLEALYAHNPVRVSIAGTVESIAEITADTLYACHAAFYNPGNMTLCVCGNVDPERVCEIAREILPKEGITDIPRDYGDPEPEGAFQAEKVQSMAVSTPIFQLGWKADPAPRGEEHMRRQFLGELACETVFGTSTPLYARLYSQGLVNQRFSYGYEAYPQCAMLTVGGESRDPRAVRQAIADEVARICREGLDPALFGRIKRGIYGARVRGLNSFENICIGLAQSHFAGEEFFRFPAVFENIGKADVEDVIRRWMTPERTGLSIVLPKEEQA</sequence>
<organism evidence="3 4">
    <name type="scientific">Candidatus Intestinimonas merdavium</name>
    <dbReference type="NCBI Taxonomy" id="2838622"/>
    <lineage>
        <taxon>Bacteria</taxon>
        <taxon>Bacillati</taxon>
        <taxon>Bacillota</taxon>
        <taxon>Clostridia</taxon>
        <taxon>Eubacteriales</taxon>
        <taxon>Intestinimonas</taxon>
    </lineage>
</organism>
<dbReference type="SUPFAM" id="SSF63411">
    <property type="entry name" value="LuxS/MPP-like metallohydrolase"/>
    <property type="match status" value="2"/>
</dbReference>